<dbReference type="Proteomes" id="UP000652761">
    <property type="component" value="Unassembled WGS sequence"/>
</dbReference>
<dbReference type="PANTHER" id="PTHR34145">
    <property type="entry name" value="OS02G0105600 PROTEIN"/>
    <property type="match status" value="1"/>
</dbReference>
<comment type="caution">
    <text evidence="3">The sequence shown here is derived from an EMBL/GenBank/DDBJ whole genome shotgun (WGS) entry which is preliminary data.</text>
</comment>
<accession>A0A843UF48</accession>
<proteinExistence type="predicted"/>
<name>A0A843UF48_COLES</name>
<evidence type="ECO:0008006" key="5">
    <source>
        <dbReference type="Google" id="ProtNLM"/>
    </source>
</evidence>
<evidence type="ECO:0000313" key="4">
    <source>
        <dbReference type="Proteomes" id="UP000652761"/>
    </source>
</evidence>
<dbReference type="Pfam" id="PF00646">
    <property type="entry name" value="F-box"/>
    <property type="match status" value="1"/>
</dbReference>
<dbReference type="InterPro" id="IPR053772">
    <property type="entry name" value="At1g61320/At1g61330-like"/>
</dbReference>
<gene>
    <name evidence="3" type="ORF">Taro_016959</name>
</gene>
<evidence type="ECO:0000259" key="2">
    <source>
        <dbReference type="Pfam" id="PF23622"/>
    </source>
</evidence>
<feature type="domain" description="At1g61320/AtMIF1 LRR" evidence="2">
    <location>
        <begin position="92"/>
        <end position="430"/>
    </location>
</feature>
<dbReference type="Gene3D" id="3.80.10.10">
    <property type="entry name" value="Ribonuclease Inhibitor"/>
    <property type="match status" value="1"/>
</dbReference>
<organism evidence="3 4">
    <name type="scientific">Colocasia esculenta</name>
    <name type="common">Wild taro</name>
    <name type="synonym">Arum esculentum</name>
    <dbReference type="NCBI Taxonomy" id="4460"/>
    <lineage>
        <taxon>Eukaryota</taxon>
        <taxon>Viridiplantae</taxon>
        <taxon>Streptophyta</taxon>
        <taxon>Embryophyta</taxon>
        <taxon>Tracheophyta</taxon>
        <taxon>Spermatophyta</taxon>
        <taxon>Magnoliopsida</taxon>
        <taxon>Liliopsida</taxon>
        <taxon>Araceae</taxon>
        <taxon>Aroideae</taxon>
        <taxon>Colocasieae</taxon>
        <taxon>Colocasia</taxon>
    </lineage>
</organism>
<dbReference type="CDD" id="cd22160">
    <property type="entry name" value="F-box_AtFBL13-like"/>
    <property type="match status" value="1"/>
</dbReference>
<dbReference type="PANTHER" id="PTHR34145:SF65">
    <property type="entry name" value="FBD DOMAIN-CONTAINING PROTEIN"/>
    <property type="match status" value="1"/>
</dbReference>
<dbReference type="InterPro" id="IPR055357">
    <property type="entry name" value="LRR_At1g61320_AtMIF1"/>
</dbReference>
<dbReference type="InterPro" id="IPR032675">
    <property type="entry name" value="LRR_dom_sf"/>
</dbReference>
<reference evidence="3" key="1">
    <citation type="submission" date="2017-07" db="EMBL/GenBank/DDBJ databases">
        <title>Taro Niue Genome Assembly and Annotation.</title>
        <authorList>
            <person name="Atibalentja N."/>
            <person name="Keating K."/>
            <person name="Fields C.J."/>
        </authorList>
    </citation>
    <scope>NUCLEOTIDE SEQUENCE</scope>
    <source>
        <strain evidence="3">Niue_2</strain>
        <tissue evidence="3">Leaf</tissue>
    </source>
</reference>
<dbReference type="SUPFAM" id="SSF52047">
    <property type="entry name" value="RNI-like"/>
    <property type="match status" value="1"/>
</dbReference>
<keyword evidence="4" id="KW-1185">Reference proteome</keyword>
<feature type="domain" description="F-box" evidence="1">
    <location>
        <begin position="9"/>
        <end position="44"/>
    </location>
</feature>
<dbReference type="SUPFAM" id="SSF81383">
    <property type="entry name" value="F-box domain"/>
    <property type="match status" value="1"/>
</dbReference>
<dbReference type="EMBL" id="NMUH01000763">
    <property type="protein sequence ID" value="MQL84472.1"/>
    <property type="molecule type" value="Genomic_DNA"/>
</dbReference>
<dbReference type="OrthoDB" id="673865at2759"/>
<protein>
    <recommendedName>
        <fullName evidence="5">F-box domain-containing protein</fullName>
    </recommendedName>
</protein>
<evidence type="ECO:0000259" key="1">
    <source>
        <dbReference type="Pfam" id="PF00646"/>
    </source>
</evidence>
<dbReference type="Pfam" id="PF23622">
    <property type="entry name" value="LRR_At1g61320_AtMIF1"/>
    <property type="match status" value="1"/>
</dbReference>
<evidence type="ECO:0000313" key="3">
    <source>
        <dbReference type="EMBL" id="MQL84472.1"/>
    </source>
</evidence>
<dbReference type="InterPro" id="IPR001810">
    <property type="entry name" value="F-box_dom"/>
</dbReference>
<dbReference type="InterPro" id="IPR036047">
    <property type="entry name" value="F-box-like_dom_sf"/>
</dbReference>
<dbReference type="InterPro" id="IPR053781">
    <property type="entry name" value="F-box_AtFBL13-like"/>
</dbReference>
<dbReference type="AlphaFoldDB" id="A0A843UF48"/>
<sequence length="533" mass="60365">MDADGHDRISELPDAILGCILSLMPAKAATQTTILSRRWRHLWEYIWCFATNLDFTAEFAGRQTPGDFVRNVNRYLKLHLGKKIQRFLVCCPRDLRFLEDVEKWVEFAVARDVEEFWLAFLAEGMETEFWEDYEDWVGGFMVPHQLFDCVPLRVLGLSNCRLSPFPDIARIRSLRYLRFLSLTRVDVTSAVLQSVFSECRHLERLLLRDCVHFTSIRLTATCVQLKQLVLVDCGEIFDLEISAPSLQSFHVSGDIFFYKMLRDVTGLTDAFICSIDKSLSRDRYEDYVPLLSDVAHVEILTICTATLLLVDVWLEDSPEYPPIGPIPLRNLRELQLLMDYMSMEYLSCIYVFVDLCPSPLLERLFVRLPLIPKDSHSTEATIKQPPDARFNHLRLIKMHNFRGTSSEMKLVRFLLEKSPALESLVLVATPKRSTGGGTVDHGPDGRPPGLKFLEEMDMKILRGQVLALPRAAGAVQIVEGSGVIQNFRGKKASLRCQGISFELVEAIISSGNAVKGWGLGSRWSAAPASDPAC</sequence>